<reference evidence="1" key="1">
    <citation type="submission" date="2021-06" db="EMBL/GenBank/DDBJ databases">
        <authorList>
            <person name="Kallberg Y."/>
            <person name="Tangrot J."/>
            <person name="Rosling A."/>
        </authorList>
    </citation>
    <scope>NUCLEOTIDE SEQUENCE</scope>
    <source>
        <strain evidence="1">CL356</strain>
    </source>
</reference>
<name>A0ACA9MII1_9GLOM</name>
<accession>A0ACA9MII1</accession>
<sequence>DRTFMGSKHLLGKEGRRMKKMLRGQDKSGMLYESDSDEKDPYASEEESDSETDLEEKERREKEKAEKEKAEKAKNEEEERLKELLEEKEKERENAADKDKKGKGPAGNKNDSTGPNKNATGPGQKASGKSGVDQSRGGSPKPGAGGKGSRAGSPAIRSGSVGPSAQLAHSGTSSATSGLPVGAGNALTAMRATSPGSPKPRPPMARMTSPAPSGTATPVAGAVKRKAEAQPSNGQHPKKQKTASPTPTAPTTPTVSTPASISQPPMKKKKIELFPGCLTQEMVVNYLKEREAKGLKTQTKDAIEKFKPMWAGATANGGKEGVDIRNKDLLTHWIKKVANLRDGTWLTLR</sequence>
<proteinExistence type="predicted"/>
<organism evidence="1 2">
    <name type="scientific">Acaulospora colombiana</name>
    <dbReference type="NCBI Taxonomy" id="27376"/>
    <lineage>
        <taxon>Eukaryota</taxon>
        <taxon>Fungi</taxon>
        <taxon>Fungi incertae sedis</taxon>
        <taxon>Mucoromycota</taxon>
        <taxon>Glomeromycotina</taxon>
        <taxon>Glomeromycetes</taxon>
        <taxon>Diversisporales</taxon>
        <taxon>Acaulosporaceae</taxon>
        <taxon>Acaulospora</taxon>
    </lineage>
</organism>
<keyword evidence="2" id="KW-1185">Reference proteome</keyword>
<dbReference type="EMBL" id="CAJVPT010012957">
    <property type="protein sequence ID" value="CAG8591958.1"/>
    <property type="molecule type" value="Genomic_DNA"/>
</dbReference>
<comment type="caution">
    <text evidence="1">The sequence shown here is derived from an EMBL/GenBank/DDBJ whole genome shotgun (WGS) entry which is preliminary data.</text>
</comment>
<dbReference type="Proteomes" id="UP000789525">
    <property type="component" value="Unassembled WGS sequence"/>
</dbReference>
<feature type="non-terminal residue" evidence="1">
    <location>
        <position position="1"/>
    </location>
</feature>
<evidence type="ECO:0000313" key="2">
    <source>
        <dbReference type="Proteomes" id="UP000789525"/>
    </source>
</evidence>
<protein>
    <submittedName>
        <fullName evidence="1">4731_t:CDS:1</fullName>
    </submittedName>
</protein>
<evidence type="ECO:0000313" key="1">
    <source>
        <dbReference type="EMBL" id="CAG8591958.1"/>
    </source>
</evidence>
<gene>
    <name evidence="1" type="ORF">ACOLOM_LOCUS6357</name>
</gene>